<proteinExistence type="predicted"/>
<dbReference type="InterPro" id="IPR016181">
    <property type="entry name" value="Acyl_CoA_acyltransferase"/>
</dbReference>
<accession>A0A7Y5AUD5</accession>
<dbReference type="NCBIfam" id="TIGR03694">
    <property type="entry name" value="exosort_acyl"/>
    <property type="match status" value="1"/>
</dbReference>
<reference evidence="1 2" key="1">
    <citation type="submission" date="2020-06" db="EMBL/GenBank/DDBJ databases">
        <title>Rheinheimera sp. nov., a marine bacterium isolated from coastal.</title>
        <authorList>
            <person name="Yu Q."/>
            <person name="Qi Y."/>
            <person name="Pu J."/>
        </authorList>
    </citation>
    <scope>NUCLEOTIDE SEQUENCE [LARGE SCALE GENOMIC DNA]</scope>
    <source>
        <strain evidence="1 2">YQF-2</strain>
    </source>
</reference>
<dbReference type="Pfam" id="PF13444">
    <property type="entry name" value="Acetyltransf_5"/>
    <property type="match status" value="1"/>
</dbReference>
<dbReference type="GO" id="GO:0016746">
    <property type="term" value="F:acyltransferase activity"/>
    <property type="evidence" value="ECO:0007669"/>
    <property type="project" value="UniProtKB-KW"/>
</dbReference>
<evidence type="ECO:0000313" key="1">
    <source>
        <dbReference type="EMBL" id="NRQ44613.1"/>
    </source>
</evidence>
<comment type="caution">
    <text evidence="1">The sequence shown here is derived from an EMBL/GenBank/DDBJ whole genome shotgun (WGS) entry which is preliminary data.</text>
</comment>
<keyword evidence="2" id="KW-1185">Reference proteome</keyword>
<evidence type="ECO:0000313" key="2">
    <source>
        <dbReference type="Proteomes" id="UP000523161"/>
    </source>
</evidence>
<keyword evidence="1" id="KW-0808">Transferase</keyword>
<dbReference type="AlphaFoldDB" id="A0A7Y5AUD5"/>
<protein>
    <submittedName>
        <fullName evidence="1">PEP-CTERM/exosortase system-associated acyltransferase</fullName>
    </submittedName>
</protein>
<dbReference type="EMBL" id="JABSOD010000038">
    <property type="protein sequence ID" value="NRQ44613.1"/>
    <property type="molecule type" value="Genomic_DNA"/>
</dbReference>
<dbReference type="Proteomes" id="UP000523161">
    <property type="component" value="Unassembled WGS sequence"/>
</dbReference>
<dbReference type="RefSeq" id="WP_173502821.1">
    <property type="nucleotide sequence ID" value="NZ_JABSOD010000038.1"/>
</dbReference>
<name>A0A7Y5AUD5_9GAMM</name>
<keyword evidence="1" id="KW-0012">Acyltransferase</keyword>
<dbReference type="SUPFAM" id="SSF55729">
    <property type="entry name" value="Acyl-CoA N-acyltransferases (Nat)"/>
    <property type="match status" value="1"/>
</dbReference>
<dbReference type="InterPro" id="IPR022484">
    <property type="entry name" value="PEP-CTERM/exosrtase_acylTfrase"/>
</dbReference>
<gene>
    <name evidence="1" type="ORF">HRH59_18910</name>
</gene>
<sequence length="279" mass="31484">MTLLCAVTNTAFIPWLEPAYRPVDRAETALQYFPHFFQASLARSAAQQRDIFRLRHKVYCEEMAFEACRDNKLEQDSFDNRALHAAIRHSNKDKLAGTVRLITSASKDELLPIEQHFGHCITNPVLTPHNFDRRHICEISRLAVPAEIRCKQSVMSTGPIASVNTRESQCRSAVAVSLYLVAMLMSLQSKRHHVFVMIEPALARVLKRIGIHFQQIGDVIHFNGKRAPYYIDARTTYDTLQHDYVELGKVLAQQLFNEAAEADTAQDAVTGQLCFSAAG</sequence>
<dbReference type="Gene3D" id="3.40.630.30">
    <property type="match status" value="1"/>
</dbReference>
<organism evidence="1 2">
    <name type="scientific">Rheinheimera lutimaris</name>
    <dbReference type="NCBI Taxonomy" id="2740584"/>
    <lineage>
        <taxon>Bacteria</taxon>
        <taxon>Pseudomonadati</taxon>
        <taxon>Pseudomonadota</taxon>
        <taxon>Gammaproteobacteria</taxon>
        <taxon>Chromatiales</taxon>
        <taxon>Chromatiaceae</taxon>
        <taxon>Rheinheimera</taxon>
    </lineage>
</organism>